<sequence>MPNRSGSQNVRREDLPYPFPYNIGLYASVGSLVRTADGDLHHRDIAVHHRWYPLQENGIPPNHNVNHRWDENVDRVLGPIYEHRWTDLDLMIGYCQSSVRTKPAGFYVKNGPWTESDVELVGRLRAWGCPNAVVEVFVGWPNVSQSDEQLERGNFFLEDELDKIHWACRDCRH</sequence>
<comment type="caution">
    <text evidence="1">The sequence shown here is derived from an EMBL/GenBank/DDBJ whole genome shotgun (WGS) entry which is preliminary data.</text>
</comment>
<evidence type="ECO:0000313" key="2">
    <source>
        <dbReference type="Proteomes" id="UP000265631"/>
    </source>
</evidence>
<organism evidence="1 2">
    <name type="scientific">Fusarium flagelliforme</name>
    <dbReference type="NCBI Taxonomy" id="2675880"/>
    <lineage>
        <taxon>Eukaryota</taxon>
        <taxon>Fungi</taxon>
        <taxon>Dikarya</taxon>
        <taxon>Ascomycota</taxon>
        <taxon>Pezizomycotina</taxon>
        <taxon>Sordariomycetes</taxon>
        <taxon>Hypocreomycetidae</taxon>
        <taxon>Hypocreales</taxon>
        <taxon>Nectriaceae</taxon>
        <taxon>Fusarium</taxon>
        <taxon>Fusarium incarnatum-equiseti species complex</taxon>
    </lineage>
</organism>
<dbReference type="AlphaFoldDB" id="A0A395MP13"/>
<keyword evidence="2" id="KW-1185">Reference proteome</keyword>
<proteinExistence type="predicted"/>
<gene>
    <name evidence="1" type="ORF">FIE12Z_6276</name>
</gene>
<reference evidence="1 2" key="1">
    <citation type="journal article" date="2018" name="PLoS Pathog.">
        <title>Evolution of structural diversity of trichothecenes, a family of toxins produced by plant pathogenic and entomopathogenic fungi.</title>
        <authorList>
            <person name="Proctor R.H."/>
            <person name="McCormick S.P."/>
            <person name="Kim H.S."/>
            <person name="Cardoza R.E."/>
            <person name="Stanley A.M."/>
            <person name="Lindo L."/>
            <person name="Kelly A."/>
            <person name="Brown D.W."/>
            <person name="Lee T."/>
            <person name="Vaughan M.M."/>
            <person name="Alexander N.J."/>
            <person name="Busman M."/>
            <person name="Gutierrez S."/>
        </authorList>
    </citation>
    <scope>NUCLEOTIDE SEQUENCE [LARGE SCALE GENOMIC DNA]</scope>
    <source>
        <strain evidence="1 2">NRRL 13405</strain>
    </source>
</reference>
<evidence type="ECO:0000313" key="1">
    <source>
        <dbReference type="EMBL" id="RFN49487.1"/>
    </source>
</evidence>
<protein>
    <submittedName>
        <fullName evidence="1">Uncharacterized protein</fullName>
    </submittedName>
</protein>
<dbReference type="Proteomes" id="UP000265631">
    <property type="component" value="Unassembled WGS sequence"/>
</dbReference>
<dbReference type="EMBL" id="PXXK01000176">
    <property type="protein sequence ID" value="RFN49487.1"/>
    <property type="molecule type" value="Genomic_DNA"/>
</dbReference>
<accession>A0A395MP13</accession>
<name>A0A395MP13_9HYPO</name>